<dbReference type="GO" id="GO:0020037">
    <property type="term" value="F:heme binding"/>
    <property type="evidence" value="ECO:0007669"/>
    <property type="project" value="InterPro"/>
</dbReference>
<dbReference type="GO" id="GO:0046872">
    <property type="term" value="F:metal ion binding"/>
    <property type="evidence" value="ECO:0007669"/>
    <property type="project" value="UniProtKB-KW"/>
</dbReference>
<dbReference type="InterPro" id="IPR013427">
    <property type="entry name" value="Haem-bd_dom_put"/>
</dbReference>
<dbReference type="EMBL" id="VWOX01000016">
    <property type="protein sequence ID" value="KAA5539902.1"/>
    <property type="molecule type" value="Genomic_DNA"/>
</dbReference>
<sequence>MQPPSPRLLPHLIGTLCFAATVGINASCFAVDSSESIELVLQAVQNADQDSTREALLRGMLRGLEGRRRIAEPATWRSLSQELSTSENSAVRDAAAQLSQIFGNEKALQNALVTVRNEGAFPADRQSALASLVSQRYPELSKYLEPLLDVPELRVDAIRALAVIPRQDAPSILLERYRDFPSEAQRATVETLATRERYAQALVAALKRGTVKREEIPSYVARSLDELMGESFRNVYGTIPALQQDTAERIAKFKSIITPDLLAKADPSNGRAVFNKTCGACHQMYGSGGNIGPDLTGSNRANLDYLLLNSVAPSADVPASYRTVVIQTVDGRILTGVLAEEDRQRVVLKMVDQPRVVIAQDDIEARKVSEKSMMPEGQLEQLQKRDLIDLVKYMQTKQQVEAAQ</sequence>
<evidence type="ECO:0000313" key="6">
    <source>
        <dbReference type="EMBL" id="KAA5539902.1"/>
    </source>
</evidence>
<evidence type="ECO:0000259" key="5">
    <source>
        <dbReference type="PROSITE" id="PS51007"/>
    </source>
</evidence>
<dbReference type="Gene3D" id="1.25.10.10">
    <property type="entry name" value="Leucine-rich Repeat Variant"/>
    <property type="match status" value="1"/>
</dbReference>
<keyword evidence="3 4" id="KW-0408">Iron</keyword>
<dbReference type="InterPro" id="IPR036909">
    <property type="entry name" value="Cyt_c-like_dom_sf"/>
</dbReference>
<dbReference type="AlphaFoldDB" id="A0A5M6D0U1"/>
<dbReference type="SUPFAM" id="SSF46626">
    <property type="entry name" value="Cytochrome c"/>
    <property type="match status" value="1"/>
</dbReference>
<feature type="domain" description="Cytochrome c" evidence="5">
    <location>
        <begin position="265"/>
        <end position="398"/>
    </location>
</feature>
<name>A0A5M6D0U1_9BACT</name>
<evidence type="ECO:0000313" key="7">
    <source>
        <dbReference type="Proteomes" id="UP000324479"/>
    </source>
</evidence>
<dbReference type="PANTHER" id="PTHR33546">
    <property type="entry name" value="LARGE, MULTIFUNCTIONAL SECRETED PROTEIN-RELATED"/>
    <property type="match status" value="1"/>
</dbReference>
<dbReference type="NCBIfam" id="TIGR02603">
    <property type="entry name" value="CxxCH_TIGR02603"/>
    <property type="match status" value="1"/>
</dbReference>
<dbReference type="PANTHER" id="PTHR33546:SF1">
    <property type="entry name" value="LARGE, MULTIFUNCTIONAL SECRETED PROTEIN"/>
    <property type="match status" value="1"/>
</dbReference>
<evidence type="ECO:0000256" key="4">
    <source>
        <dbReference type="PROSITE-ProRule" id="PRU00433"/>
    </source>
</evidence>
<accession>A0A5M6D0U1</accession>
<reference evidence="6 7" key="1">
    <citation type="submission" date="2019-08" db="EMBL/GenBank/DDBJ databases">
        <authorList>
            <person name="Dhanesh K."/>
            <person name="Kumar G."/>
            <person name="Sasikala C."/>
            <person name="Venkata Ramana C."/>
        </authorList>
    </citation>
    <scope>NUCLEOTIDE SEQUENCE [LARGE SCALE GENOMIC DNA]</scope>
    <source>
        <strain evidence="6 7">JC645</strain>
    </source>
</reference>
<keyword evidence="2 4" id="KW-0479">Metal-binding</keyword>
<dbReference type="Gene3D" id="1.10.760.10">
    <property type="entry name" value="Cytochrome c-like domain"/>
    <property type="match status" value="1"/>
</dbReference>
<dbReference type="InterPro" id="IPR011989">
    <property type="entry name" value="ARM-like"/>
</dbReference>
<dbReference type="GO" id="GO:0009055">
    <property type="term" value="F:electron transfer activity"/>
    <property type="evidence" value="ECO:0007669"/>
    <property type="project" value="InterPro"/>
</dbReference>
<evidence type="ECO:0000256" key="3">
    <source>
        <dbReference type="ARBA" id="ARBA00023004"/>
    </source>
</evidence>
<dbReference type="PROSITE" id="PS51007">
    <property type="entry name" value="CYTC"/>
    <property type="match status" value="1"/>
</dbReference>
<dbReference type="RefSeq" id="WP_150078966.1">
    <property type="nucleotide sequence ID" value="NZ_VWOX01000016.1"/>
</dbReference>
<evidence type="ECO:0000256" key="1">
    <source>
        <dbReference type="ARBA" id="ARBA00022617"/>
    </source>
</evidence>
<comment type="caution">
    <text evidence="6">The sequence shown here is derived from an EMBL/GenBank/DDBJ whole genome shotgun (WGS) entry which is preliminary data.</text>
</comment>
<keyword evidence="1 4" id="KW-0349">Heme</keyword>
<proteinExistence type="predicted"/>
<organism evidence="6 7">
    <name type="scientific">Roseiconus nitratireducens</name>
    <dbReference type="NCBI Taxonomy" id="2605748"/>
    <lineage>
        <taxon>Bacteria</taxon>
        <taxon>Pseudomonadati</taxon>
        <taxon>Planctomycetota</taxon>
        <taxon>Planctomycetia</taxon>
        <taxon>Pirellulales</taxon>
        <taxon>Pirellulaceae</taxon>
        <taxon>Roseiconus</taxon>
    </lineage>
</organism>
<dbReference type="Pfam" id="PF13442">
    <property type="entry name" value="Cytochrome_CBB3"/>
    <property type="match status" value="1"/>
</dbReference>
<keyword evidence="7" id="KW-1185">Reference proteome</keyword>
<gene>
    <name evidence="6" type="ORF">FYK55_22940</name>
</gene>
<dbReference type="Proteomes" id="UP000324479">
    <property type="component" value="Unassembled WGS sequence"/>
</dbReference>
<protein>
    <submittedName>
        <fullName evidence="6">C-type cytochrome</fullName>
    </submittedName>
</protein>
<dbReference type="InterPro" id="IPR009056">
    <property type="entry name" value="Cyt_c-like_dom"/>
</dbReference>
<evidence type="ECO:0000256" key="2">
    <source>
        <dbReference type="ARBA" id="ARBA00022723"/>
    </source>
</evidence>